<dbReference type="GO" id="GO:0004622">
    <property type="term" value="F:phosphatidylcholine lysophospholipase activity"/>
    <property type="evidence" value="ECO:0007669"/>
    <property type="project" value="TreeGrafter"/>
</dbReference>
<protein>
    <submittedName>
        <fullName evidence="2">SGNH hydrolase</fullName>
    </submittedName>
</protein>
<organism evidence="2 3">
    <name type="scientific">Pilimelia anulata</name>
    <dbReference type="NCBI Taxonomy" id="53371"/>
    <lineage>
        <taxon>Bacteria</taxon>
        <taxon>Bacillati</taxon>
        <taxon>Actinomycetota</taxon>
        <taxon>Actinomycetes</taxon>
        <taxon>Micromonosporales</taxon>
        <taxon>Micromonosporaceae</taxon>
        <taxon>Pilimelia</taxon>
    </lineage>
</organism>
<accession>A0A8J3FDS7</accession>
<dbReference type="PANTHER" id="PTHR30383:SF5">
    <property type="entry name" value="SGNH HYDROLASE-TYPE ESTERASE DOMAIN-CONTAINING PROTEIN"/>
    <property type="match status" value="1"/>
</dbReference>
<dbReference type="InterPro" id="IPR013830">
    <property type="entry name" value="SGNH_hydro"/>
</dbReference>
<dbReference type="AlphaFoldDB" id="A0A8J3FDS7"/>
<dbReference type="EMBL" id="BMQB01000010">
    <property type="protein sequence ID" value="GGK05553.1"/>
    <property type="molecule type" value="Genomic_DNA"/>
</dbReference>
<sequence>MGRHTAKQRLRLRPRPFAYLALIGLAAALPWRPLTPVGVTAAAHGPLRIMPMGDSLTWGTGSRGGDGWRGPLYERLTAAGHHVDFVGPLRHGTGPDPDLAGYPGWRVDQLREQVPRLMAEHRPDIVLVHVGTNDLRRNDRLDTVAERLAALVGEIRANRPRTTVVLARLAPATERTVQRRITWYNNRITLLARQYDGAVADMTALDPRADLHDALHPNDHGYARMAARWAEAMAPALADRA</sequence>
<dbReference type="CDD" id="cd01833">
    <property type="entry name" value="XynB_like"/>
    <property type="match status" value="1"/>
</dbReference>
<evidence type="ECO:0000313" key="2">
    <source>
        <dbReference type="EMBL" id="GGK05553.1"/>
    </source>
</evidence>
<reference evidence="2" key="2">
    <citation type="submission" date="2020-09" db="EMBL/GenBank/DDBJ databases">
        <authorList>
            <person name="Sun Q."/>
            <person name="Ohkuma M."/>
        </authorList>
    </citation>
    <scope>NUCLEOTIDE SEQUENCE</scope>
    <source>
        <strain evidence="2">JCM 3090</strain>
    </source>
</reference>
<gene>
    <name evidence="2" type="ORF">GCM10010123_39320</name>
</gene>
<dbReference type="InterPro" id="IPR036514">
    <property type="entry name" value="SGNH_hydro_sf"/>
</dbReference>
<evidence type="ECO:0000259" key="1">
    <source>
        <dbReference type="Pfam" id="PF13472"/>
    </source>
</evidence>
<dbReference type="PANTHER" id="PTHR30383">
    <property type="entry name" value="THIOESTERASE 1/PROTEASE 1/LYSOPHOSPHOLIPASE L1"/>
    <property type="match status" value="1"/>
</dbReference>
<dbReference type="Pfam" id="PF13472">
    <property type="entry name" value="Lipase_GDSL_2"/>
    <property type="match status" value="1"/>
</dbReference>
<dbReference type="RefSeq" id="WP_189171672.1">
    <property type="nucleotide sequence ID" value="NZ_BMQB01000010.1"/>
</dbReference>
<feature type="domain" description="SGNH hydrolase-type esterase" evidence="1">
    <location>
        <begin position="52"/>
        <end position="224"/>
    </location>
</feature>
<keyword evidence="3" id="KW-1185">Reference proteome</keyword>
<dbReference type="Gene3D" id="3.40.50.1110">
    <property type="entry name" value="SGNH hydrolase"/>
    <property type="match status" value="1"/>
</dbReference>
<comment type="caution">
    <text evidence="2">The sequence shown here is derived from an EMBL/GenBank/DDBJ whole genome shotgun (WGS) entry which is preliminary data.</text>
</comment>
<proteinExistence type="predicted"/>
<evidence type="ECO:0000313" key="3">
    <source>
        <dbReference type="Proteomes" id="UP000649739"/>
    </source>
</evidence>
<dbReference type="SUPFAM" id="SSF52266">
    <property type="entry name" value="SGNH hydrolase"/>
    <property type="match status" value="1"/>
</dbReference>
<name>A0A8J3FDS7_9ACTN</name>
<keyword evidence="2" id="KW-0378">Hydrolase</keyword>
<dbReference type="Proteomes" id="UP000649739">
    <property type="component" value="Unassembled WGS sequence"/>
</dbReference>
<dbReference type="InterPro" id="IPR051532">
    <property type="entry name" value="Ester_Hydrolysis_Enzymes"/>
</dbReference>
<reference evidence="2" key="1">
    <citation type="journal article" date="2014" name="Int. J. Syst. Evol. Microbiol.">
        <title>Complete genome sequence of Corynebacterium casei LMG S-19264T (=DSM 44701T), isolated from a smear-ripened cheese.</title>
        <authorList>
            <consortium name="US DOE Joint Genome Institute (JGI-PGF)"/>
            <person name="Walter F."/>
            <person name="Albersmeier A."/>
            <person name="Kalinowski J."/>
            <person name="Ruckert C."/>
        </authorList>
    </citation>
    <scope>NUCLEOTIDE SEQUENCE</scope>
    <source>
        <strain evidence="2">JCM 3090</strain>
    </source>
</reference>